<dbReference type="Gene3D" id="3.20.20.80">
    <property type="entry name" value="Glycosidases"/>
    <property type="match status" value="2"/>
</dbReference>
<dbReference type="GO" id="GO:0005975">
    <property type="term" value="P:carbohydrate metabolic process"/>
    <property type="evidence" value="ECO:0007669"/>
    <property type="project" value="InterPro"/>
</dbReference>
<dbReference type="SMART" id="SM00642">
    <property type="entry name" value="Aamy"/>
    <property type="match status" value="1"/>
</dbReference>
<dbReference type="Proteomes" id="UP000886749">
    <property type="component" value="Unassembled WGS sequence"/>
</dbReference>
<dbReference type="InterPro" id="IPR017853">
    <property type="entry name" value="GH"/>
</dbReference>
<evidence type="ECO:0000313" key="2">
    <source>
        <dbReference type="EMBL" id="HIR40882.1"/>
    </source>
</evidence>
<dbReference type="SUPFAM" id="SSF51011">
    <property type="entry name" value="Glycosyl hydrolase domain"/>
    <property type="match status" value="1"/>
</dbReference>
<dbReference type="AlphaFoldDB" id="A0A9D1AI60"/>
<dbReference type="Gene3D" id="2.60.40.1180">
    <property type="entry name" value="Golgi alpha-mannosidase II"/>
    <property type="match status" value="1"/>
</dbReference>
<dbReference type="PANTHER" id="PTHR10357">
    <property type="entry name" value="ALPHA-AMYLASE FAMILY MEMBER"/>
    <property type="match status" value="1"/>
</dbReference>
<sequence length="531" mass="60770">MPNWLDNAIFYEIYPQSFQDSNGDGIGDLQGIIQRLDYIQQLGCNAIWLNPCFDSPFADAGYDVRNYCRIAPRYGTNQDMKQLLDQVHRRKMRLILDLVPGHTSVEHPWFLESMKPEENEYTHRYLWTDSIWEDFNGVENTTGCLRGISPRNGSCAVNFFSTQPALNYGFANPDPAKPWQKSSDSPEAQATLNAMIQVMDFWLKMGCDGFRVDMAGSLVKNDPDQEATIRLWQKVRAFLDENYPDAALISEWGNPGRALRGGFHMDFLLHFGPSRYWELFRSNAPYFSRKGKGEIGGFLMKYQEFVQECGGEGLICLPSGNHDMERMSYFLDEEESKLAFLFLLTMPGAPFIYYGDEIGMRYLENLPSKEGGYHRTGSRTPMQWDDGVNAGFSTAAKEMLYLPIDPNPFRPTVQTQQIAPGSLYHTVQKLINLRLAHSALQSNAPVEFLAGEVEPYPLVYRRKNQEEDIIVILNPSNQSYQYTLPWKEEEVQVLYQLGGVCTWKERVVNVDRETGLLLLYRPAEPEDSQGF</sequence>
<gene>
    <name evidence="2" type="ORF">IAB36_03535</name>
</gene>
<evidence type="ECO:0000313" key="3">
    <source>
        <dbReference type="Proteomes" id="UP000886749"/>
    </source>
</evidence>
<reference evidence="2" key="2">
    <citation type="journal article" date="2021" name="PeerJ">
        <title>Extensive microbial diversity within the chicken gut microbiome revealed by metagenomics and culture.</title>
        <authorList>
            <person name="Gilroy R."/>
            <person name="Ravi A."/>
            <person name="Getino M."/>
            <person name="Pursley I."/>
            <person name="Horton D.L."/>
            <person name="Alikhan N.F."/>
            <person name="Baker D."/>
            <person name="Gharbi K."/>
            <person name="Hall N."/>
            <person name="Watson M."/>
            <person name="Adriaenssens E.M."/>
            <person name="Foster-Nyarko E."/>
            <person name="Jarju S."/>
            <person name="Secka A."/>
            <person name="Antonio M."/>
            <person name="Oren A."/>
            <person name="Chaudhuri R.R."/>
            <person name="La Ragione R."/>
            <person name="Hildebrand F."/>
            <person name="Pallen M.J."/>
        </authorList>
    </citation>
    <scope>NUCLEOTIDE SEQUENCE</scope>
    <source>
        <strain evidence="2">CHK184-25365</strain>
    </source>
</reference>
<dbReference type="InterPro" id="IPR013780">
    <property type="entry name" value="Glyco_hydro_b"/>
</dbReference>
<dbReference type="InterPro" id="IPR045857">
    <property type="entry name" value="O16G_dom_2"/>
</dbReference>
<evidence type="ECO:0000259" key="1">
    <source>
        <dbReference type="SMART" id="SM00642"/>
    </source>
</evidence>
<comment type="caution">
    <text evidence="2">The sequence shown here is derived from an EMBL/GenBank/DDBJ whole genome shotgun (WGS) entry which is preliminary data.</text>
</comment>
<accession>A0A9D1AI60</accession>
<name>A0A9D1AI60_9FIRM</name>
<dbReference type="CDD" id="cd11348">
    <property type="entry name" value="AmyAc_2"/>
    <property type="match status" value="1"/>
</dbReference>
<protein>
    <submittedName>
        <fullName evidence="2">Glycosylase</fullName>
    </submittedName>
</protein>
<feature type="domain" description="Glycosyl hydrolase family 13 catalytic" evidence="1">
    <location>
        <begin position="12"/>
        <end position="410"/>
    </location>
</feature>
<dbReference type="Pfam" id="PF00128">
    <property type="entry name" value="Alpha-amylase"/>
    <property type="match status" value="1"/>
</dbReference>
<dbReference type="SUPFAM" id="SSF51445">
    <property type="entry name" value="(Trans)glycosidases"/>
    <property type="match status" value="1"/>
</dbReference>
<reference evidence="2" key="1">
    <citation type="submission" date="2020-10" db="EMBL/GenBank/DDBJ databases">
        <authorList>
            <person name="Gilroy R."/>
        </authorList>
    </citation>
    <scope>NUCLEOTIDE SEQUENCE</scope>
    <source>
        <strain evidence="2">CHK184-25365</strain>
    </source>
</reference>
<dbReference type="InterPro" id="IPR006047">
    <property type="entry name" value="GH13_cat_dom"/>
</dbReference>
<dbReference type="Gene3D" id="3.90.400.10">
    <property type="entry name" value="Oligo-1,6-glucosidase, Domain 2"/>
    <property type="match status" value="1"/>
</dbReference>
<dbReference type="EMBL" id="DVGY01000081">
    <property type="protein sequence ID" value="HIR40882.1"/>
    <property type="molecule type" value="Genomic_DNA"/>
</dbReference>
<organism evidence="2 3">
    <name type="scientific">Candidatus Egerieicola pullicola</name>
    <dbReference type="NCBI Taxonomy" id="2840775"/>
    <lineage>
        <taxon>Bacteria</taxon>
        <taxon>Bacillati</taxon>
        <taxon>Bacillota</taxon>
        <taxon>Clostridia</taxon>
        <taxon>Eubacteriales</taxon>
        <taxon>Oscillospiraceae</taxon>
        <taxon>Oscillospiraceae incertae sedis</taxon>
        <taxon>Candidatus Egerieicola</taxon>
    </lineage>
</organism>
<proteinExistence type="predicted"/>